<dbReference type="Proteomes" id="UP001151699">
    <property type="component" value="Chromosome X"/>
</dbReference>
<comment type="cofactor">
    <cofactor evidence="1">
        <name>FAD</name>
        <dbReference type="ChEBI" id="CHEBI:57692"/>
    </cofactor>
</comment>
<evidence type="ECO:0000256" key="2">
    <source>
        <dbReference type="ARBA" id="ARBA00005349"/>
    </source>
</evidence>
<dbReference type="PANTHER" id="PTHR43876:SF7">
    <property type="entry name" value="UBIQUINONE BIOSYNTHESIS MONOOXYGENASE COQ6, MITOCHONDRIAL"/>
    <property type="match status" value="1"/>
</dbReference>
<dbReference type="Pfam" id="PF01494">
    <property type="entry name" value="FAD_binding_3"/>
    <property type="match status" value="1"/>
</dbReference>
<keyword evidence="4" id="KW-0274">FAD</keyword>
<evidence type="ECO:0000256" key="4">
    <source>
        <dbReference type="ARBA" id="ARBA00022827"/>
    </source>
</evidence>
<keyword evidence="3" id="KW-0285">Flavoprotein</keyword>
<dbReference type="FunFam" id="3.30.9.10:FF:000111">
    <property type="entry name" value="Ubiquinone biosynthesis monooxygenase COQ6, mitochondrial"/>
    <property type="match status" value="1"/>
</dbReference>
<dbReference type="AlphaFoldDB" id="A0A9Q0S0F6"/>
<evidence type="ECO:0000256" key="6">
    <source>
        <dbReference type="ARBA" id="ARBA00023033"/>
    </source>
</evidence>
<proteinExistence type="inferred from homology"/>
<keyword evidence="9" id="KW-1185">Reference proteome</keyword>
<evidence type="ECO:0000259" key="7">
    <source>
        <dbReference type="Pfam" id="PF01494"/>
    </source>
</evidence>
<comment type="caution">
    <text evidence="8">The sequence shown here is derived from an EMBL/GenBank/DDBJ whole genome shotgun (WGS) entry which is preliminary data.</text>
</comment>
<feature type="domain" description="FAD-binding" evidence="7">
    <location>
        <begin position="147"/>
        <end position="212"/>
    </location>
</feature>
<evidence type="ECO:0000256" key="1">
    <source>
        <dbReference type="ARBA" id="ARBA00001974"/>
    </source>
</evidence>
<dbReference type="SUPFAM" id="SSF51905">
    <property type="entry name" value="FAD/NAD(P)-binding domain"/>
    <property type="match status" value="1"/>
</dbReference>
<name>A0A9Q0S0F6_9DIPT</name>
<dbReference type="GO" id="GO:0016705">
    <property type="term" value="F:oxidoreductase activity, acting on paired donors, with incorporation or reduction of molecular oxygen"/>
    <property type="evidence" value="ECO:0007669"/>
    <property type="project" value="InterPro"/>
</dbReference>
<dbReference type="GO" id="GO:0005739">
    <property type="term" value="C:mitochondrion"/>
    <property type="evidence" value="ECO:0007669"/>
    <property type="project" value="TreeGrafter"/>
</dbReference>
<dbReference type="PANTHER" id="PTHR43876">
    <property type="entry name" value="UBIQUINONE BIOSYNTHESIS MONOOXYGENASE COQ6, MITOCHONDRIAL"/>
    <property type="match status" value="1"/>
</dbReference>
<dbReference type="NCBIfam" id="TIGR01988">
    <property type="entry name" value="Ubi-OHases"/>
    <property type="match status" value="1"/>
</dbReference>
<reference evidence="8" key="1">
    <citation type="submission" date="2022-07" db="EMBL/GenBank/DDBJ databases">
        <authorList>
            <person name="Trinca V."/>
            <person name="Uliana J.V.C."/>
            <person name="Torres T.T."/>
            <person name="Ward R.J."/>
            <person name="Monesi N."/>
        </authorList>
    </citation>
    <scope>NUCLEOTIDE SEQUENCE</scope>
    <source>
        <strain evidence="8">HSMRA1968</strain>
        <tissue evidence="8">Whole embryos</tissue>
    </source>
</reference>
<comment type="similarity">
    <text evidence="2">Belongs to the UbiH/COQ6 family.</text>
</comment>
<keyword evidence="6 8" id="KW-0503">Monooxygenase</keyword>
<gene>
    <name evidence="8" type="primary">Coq6_0</name>
    <name evidence="8" type="ORF">Bhyg_11983</name>
</gene>
<accession>A0A9Q0S0F6</accession>
<dbReference type="GO" id="GO:0071949">
    <property type="term" value="F:FAD binding"/>
    <property type="evidence" value="ECO:0007669"/>
    <property type="project" value="InterPro"/>
</dbReference>
<dbReference type="GO" id="GO:0006744">
    <property type="term" value="P:ubiquinone biosynthetic process"/>
    <property type="evidence" value="ECO:0007669"/>
    <property type="project" value="InterPro"/>
</dbReference>
<dbReference type="Gene3D" id="3.30.9.10">
    <property type="entry name" value="D-Amino Acid Oxidase, subunit A, domain 2"/>
    <property type="match status" value="1"/>
</dbReference>
<dbReference type="InterPro" id="IPR010971">
    <property type="entry name" value="UbiH/COQ6"/>
</dbReference>
<keyword evidence="5" id="KW-0560">Oxidoreductase</keyword>
<dbReference type="OrthoDB" id="683240at2759"/>
<dbReference type="Gene3D" id="3.50.50.60">
    <property type="entry name" value="FAD/NAD(P)-binding domain"/>
    <property type="match status" value="1"/>
</dbReference>
<dbReference type="EMBL" id="WJQU01000003">
    <property type="protein sequence ID" value="KAJ6639241.1"/>
    <property type="molecule type" value="Genomic_DNA"/>
</dbReference>
<evidence type="ECO:0000256" key="3">
    <source>
        <dbReference type="ARBA" id="ARBA00022630"/>
    </source>
</evidence>
<dbReference type="InterPro" id="IPR018168">
    <property type="entry name" value="Ubi_Hdrlase_CS"/>
</dbReference>
<dbReference type="InterPro" id="IPR051205">
    <property type="entry name" value="UbiH/COQ6_monooxygenase"/>
</dbReference>
<dbReference type="PROSITE" id="PS01304">
    <property type="entry name" value="UBIH"/>
    <property type="match status" value="1"/>
</dbReference>
<organism evidence="8 9">
    <name type="scientific">Pseudolycoriella hygida</name>
    <dbReference type="NCBI Taxonomy" id="35572"/>
    <lineage>
        <taxon>Eukaryota</taxon>
        <taxon>Metazoa</taxon>
        <taxon>Ecdysozoa</taxon>
        <taxon>Arthropoda</taxon>
        <taxon>Hexapoda</taxon>
        <taxon>Insecta</taxon>
        <taxon>Pterygota</taxon>
        <taxon>Neoptera</taxon>
        <taxon>Endopterygota</taxon>
        <taxon>Diptera</taxon>
        <taxon>Nematocera</taxon>
        <taxon>Sciaroidea</taxon>
        <taxon>Sciaridae</taxon>
        <taxon>Pseudolycoriella</taxon>
    </lineage>
</organism>
<dbReference type="FunFam" id="3.50.50.60:FF:000021">
    <property type="entry name" value="Ubiquinone biosynthesis monooxygenase COQ6"/>
    <property type="match status" value="1"/>
</dbReference>
<dbReference type="InterPro" id="IPR036188">
    <property type="entry name" value="FAD/NAD-bd_sf"/>
</dbReference>
<dbReference type="InterPro" id="IPR002938">
    <property type="entry name" value="FAD-bd"/>
</dbReference>
<evidence type="ECO:0000256" key="5">
    <source>
        <dbReference type="ARBA" id="ARBA00023002"/>
    </source>
</evidence>
<evidence type="ECO:0000313" key="9">
    <source>
        <dbReference type="Proteomes" id="UP001151699"/>
    </source>
</evidence>
<evidence type="ECO:0000313" key="8">
    <source>
        <dbReference type="EMBL" id="KAJ6639241.1"/>
    </source>
</evidence>
<protein>
    <submittedName>
        <fullName evidence="8">Ubiquinone biosynthesis monooxygenase COQ6, mitochondrial</fullName>
    </submittedName>
</protein>
<sequence>MIGADGANSIVRKQMGVDNFSLSYNQMGLIATVELSEVTDNQVAWQRFLPNGVIALLPLSENLSSIVWSTNTEIVKHLLSLPEESFIDAVNDAFWKQYPKNQIVSNAMKTVESVLGNFSSVRQLPPGIKSLYGKSRAAFPLGFGHTSTYAAKGCVLIGDAAHRVHPLAGQGLNLGFGDVKLLTELLADAAYKGTPLGNLQHLCTYERERLQHNVPIMLGIHGLQRLYSTDFSPIVLLRSVGLQLVNTIPPLKQLFINKAMH</sequence>
<dbReference type="GO" id="GO:0004497">
    <property type="term" value="F:monooxygenase activity"/>
    <property type="evidence" value="ECO:0007669"/>
    <property type="project" value="UniProtKB-KW"/>
</dbReference>
<keyword evidence="8" id="KW-0830">Ubiquinone</keyword>